<dbReference type="GO" id="GO:0005826">
    <property type="term" value="C:actomyosin contractile ring"/>
    <property type="evidence" value="ECO:0007669"/>
    <property type="project" value="TreeGrafter"/>
</dbReference>
<accession>A0AAE9W8A2</accession>
<dbReference type="GeneID" id="80873812"/>
<protein>
    <submittedName>
        <fullName evidence="3">Arf GAP, GTPase-activating protein Spa2</fullName>
    </submittedName>
</protein>
<feature type="domain" description="GIT Spa2 homology (SHD)" evidence="2">
    <location>
        <begin position="82"/>
        <end position="112"/>
    </location>
</feature>
<evidence type="ECO:0000259" key="2">
    <source>
        <dbReference type="SMART" id="SM00555"/>
    </source>
</evidence>
<gene>
    <name evidence="3" type="primary">spa2</name>
    <name evidence="3" type="ORF">SOMG_00329</name>
</gene>
<evidence type="ECO:0000313" key="3">
    <source>
        <dbReference type="EMBL" id="WBW71233.1"/>
    </source>
</evidence>
<dbReference type="PANTHER" id="PTHR21601:SF0">
    <property type="entry name" value="PROTEIN SPA2-RELATED"/>
    <property type="match status" value="1"/>
</dbReference>
<dbReference type="EMBL" id="CP115611">
    <property type="protein sequence ID" value="WBW71233.1"/>
    <property type="molecule type" value="Genomic_DNA"/>
</dbReference>
<dbReference type="RefSeq" id="XP_056035476.1">
    <property type="nucleotide sequence ID" value="XM_056179123.1"/>
</dbReference>
<dbReference type="PANTHER" id="PTHR21601">
    <property type="entry name" value="SPA2 PROTEIN"/>
    <property type="match status" value="1"/>
</dbReference>
<dbReference type="InterPro" id="IPR013724">
    <property type="entry name" value="GIT_SHD"/>
</dbReference>
<evidence type="ECO:0000313" key="4">
    <source>
        <dbReference type="Proteomes" id="UP001212411"/>
    </source>
</evidence>
<dbReference type="KEGG" id="som:SOMG_00329"/>
<keyword evidence="4" id="KW-1185">Reference proteome</keyword>
<dbReference type="InterPro" id="IPR039892">
    <property type="entry name" value="Spa2/Sph1"/>
</dbReference>
<feature type="domain" description="GIT Spa2 homology (SHD)" evidence="2">
    <location>
        <begin position="33"/>
        <end position="63"/>
    </location>
</feature>
<dbReference type="GO" id="GO:0005078">
    <property type="term" value="F:MAP-kinase scaffold activity"/>
    <property type="evidence" value="ECO:0007669"/>
    <property type="project" value="TreeGrafter"/>
</dbReference>
<dbReference type="Pfam" id="PF23742">
    <property type="entry name" value="VBS_C3G9"/>
    <property type="match status" value="1"/>
</dbReference>
<organism evidence="3 4">
    <name type="scientific">Schizosaccharomyces osmophilus</name>
    <dbReference type="NCBI Taxonomy" id="2545709"/>
    <lineage>
        <taxon>Eukaryota</taxon>
        <taxon>Fungi</taxon>
        <taxon>Dikarya</taxon>
        <taxon>Ascomycota</taxon>
        <taxon>Taphrinomycotina</taxon>
        <taxon>Schizosaccharomycetes</taxon>
        <taxon>Schizosaccharomycetales</taxon>
        <taxon>Schizosaccharomycetaceae</taxon>
        <taxon>Schizosaccharomyces</taxon>
    </lineage>
</organism>
<feature type="region of interest" description="Disordered" evidence="1">
    <location>
        <begin position="116"/>
        <end position="206"/>
    </location>
</feature>
<dbReference type="GO" id="GO:1902716">
    <property type="term" value="C:cell cortex of growing cell tip"/>
    <property type="evidence" value="ECO:0007669"/>
    <property type="project" value="TreeGrafter"/>
</dbReference>
<dbReference type="Pfam" id="PF08518">
    <property type="entry name" value="GIT_SHD"/>
    <property type="match status" value="2"/>
</dbReference>
<evidence type="ECO:0000256" key="1">
    <source>
        <dbReference type="SAM" id="MobiDB-lite"/>
    </source>
</evidence>
<dbReference type="Proteomes" id="UP001212411">
    <property type="component" value="Chromosome 1"/>
</dbReference>
<dbReference type="AlphaFoldDB" id="A0AAE9W8A2"/>
<name>A0AAE9W8A2_9SCHI</name>
<reference evidence="3 4" key="1">
    <citation type="journal article" date="2023" name="G3 (Bethesda)">
        <title>A high-quality reference genome for the fission yeast Schizosaccharomyces osmophilus.</title>
        <authorList>
            <person name="Jia G.S."/>
            <person name="Zhang W.C."/>
            <person name="Liang Y."/>
            <person name="Liu X.H."/>
            <person name="Rhind N."/>
            <person name="Pidoux A."/>
            <person name="Brysch-Herzberg M."/>
            <person name="Du L.L."/>
        </authorList>
    </citation>
    <scope>NUCLEOTIDE SEQUENCE [LARGE SCALE GENOMIC DNA]</scope>
    <source>
        <strain evidence="3 4">CBS 15793</strain>
    </source>
</reference>
<proteinExistence type="predicted"/>
<feature type="compositionally biased region" description="Polar residues" evidence="1">
    <location>
        <begin position="118"/>
        <end position="139"/>
    </location>
</feature>
<dbReference type="InterPro" id="IPR056439">
    <property type="entry name" value="VBS_C3G9"/>
</dbReference>
<dbReference type="SMART" id="SM00555">
    <property type="entry name" value="GIT"/>
    <property type="match status" value="2"/>
</dbReference>
<sequence>MQNIIIRQYRFLAKYLEPEFFKEPALRNANARPREKLQRLSHVQFSELLTDVADELQRRINNDPKVPFLPPVESYHPKRNHARQKLASLAPSRLRDLCMDVYFEVQARYSNALKEVDTTPSIAQPNRTTSHPQVPSQKNPPAVHGSKIEGPSSSSLHPTERRTISSPNVVHPKAASREVPSSSSHALPTVPDAVPKSSPRRVPEDSPTKYLAKIEMLENNLAKSNSLLDVSKAEIESLKTKMNSDAVHHKSKLFNMEEKLHETSLQITTLNEKLKEAQLTRSASPGGVDGEFDKSLKMMQGLILSETTKVHHINELERSFEAQKDEIEHWKRVAVNAKASKIDDDVRLFTMNTVSMKTVRELLSPNGIVDEQLYVRYFVEMNVFVSSLRKDNPSQWMLTAKDIALTLEAIVSGLREAVLTKELLGLGSSIDDICTFTNNLMQQVRVAGSNGAFPISHIDASACSISVTLLEIVKKYGLLDSGKSSASYARTSLHPIDDLKNLSAAKAILADKTRRYNEVNQHVLNAISDDRATYEVQQLIHILTSIIRDTLFDVSAPLELMRDRNAFGIIHVSLQELRKCCMLLCDYEDHEQPSNTTIPPLTDLAFTTAKCFKNILRSIEDAEFTVQKTQFSSK</sequence>